<gene>
    <name evidence="1" type="ORF">IMSHALPRED_000496</name>
</gene>
<evidence type="ECO:0000313" key="2">
    <source>
        <dbReference type="Proteomes" id="UP000664534"/>
    </source>
</evidence>
<dbReference type="SUPFAM" id="SSF53335">
    <property type="entry name" value="S-adenosyl-L-methionine-dependent methyltransferases"/>
    <property type="match status" value="1"/>
</dbReference>
<protein>
    <recommendedName>
        <fullName evidence="3">Methyltransferase domain-containing protein</fullName>
    </recommendedName>
</protein>
<accession>A0A8H3G6F9</accession>
<dbReference type="Pfam" id="PF13489">
    <property type="entry name" value="Methyltransf_23"/>
    <property type="match status" value="1"/>
</dbReference>
<keyword evidence="2" id="KW-1185">Reference proteome</keyword>
<dbReference type="InterPro" id="IPR029063">
    <property type="entry name" value="SAM-dependent_MTases_sf"/>
</dbReference>
<name>A0A8H3G6F9_9LECA</name>
<organism evidence="1 2">
    <name type="scientific">Imshaugia aleurites</name>
    <dbReference type="NCBI Taxonomy" id="172621"/>
    <lineage>
        <taxon>Eukaryota</taxon>
        <taxon>Fungi</taxon>
        <taxon>Dikarya</taxon>
        <taxon>Ascomycota</taxon>
        <taxon>Pezizomycotina</taxon>
        <taxon>Lecanoromycetes</taxon>
        <taxon>OSLEUM clade</taxon>
        <taxon>Lecanoromycetidae</taxon>
        <taxon>Lecanorales</taxon>
        <taxon>Lecanorineae</taxon>
        <taxon>Parmeliaceae</taxon>
        <taxon>Imshaugia</taxon>
    </lineage>
</organism>
<dbReference type="EMBL" id="CAJPDT010000101">
    <property type="protein sequence ID" value="CAF9937662.1"/>
    <property type="molecule type" value="Genomic_DNA"/>
</dbReference>
<dbReference type="Proteomes" id="UP000664534">
    <property type="component" value="Unassembled WGS sequence"/>
</dbReference>
<sequence length="279" mass="31101">MADSNGNTGLMLKAGYPLGRGFDAAARLNLQHYLFKDLLGYELHPNIPVRSSDSNFRVADIGTGTGIWLTAVHQKLPSAQLDGFDNCVDQYPPKEWLPSNVSLQALDICEGIPEELLGKYDVVHVRHFLLVVNDDPLILLKNLVALLRGYLQWVEYDPSSVYTDRIDPDLPRTATEEFLATIKSRRNYDWVAKLPEYFEMTGLATSVSASYPVPPGMRMSFTYVQLLAAEELSLVALDNSGPESSGNVFRRLLNAVFEESKSGVSMVWSARVCVGRRRS</sequence>
<comment type="caution">
    <text evidence="1">The sequence shown here is derived from an EMBL/GenBank/DDBJ whole genome shotgun (WGS) entry which is preliminary data.</text>
</comment>
<dbReference type="CDD" id="cd02440">
    <property type="entry name" value="AdoMet_MTases"/>
    <property type="match status" value="1"/>
</dbReference>
<dbReference type="Gene3D" id="3.40.50.150">
    <property type="entry name" value="Vaccinia Virus protein VP39"/>
    <property type="match status" value="1"/>
</dbReference>
<dbReference type="AlphaFoldDB" id="A0A8H3G6F9"/>
<dbReference type="OrthoDB" id="417697at2759"/>
<reference evidence="1" key="1">
    <citation type="submission" date="2021-03" db="EMBL/GenBank/DDBJ databases">
        <authorList>
            <person name="Tagirdzhanova G."/>
        </authorList>
    </citation>
    <scope>NUCLEOTIDE SEQUENCE</scope>
</reference>
<evidence type="ECO:0008006" key="3">
    <source>
        <dbReference type="Google" id="ProtNLM"/>
    </source>
</evidence>
<evidence type="ECO:0000313" key="1">
    <source>
        <dbReference type="EMBL" id="CAF9937662.1"/>
    </source>
</evidence>
<proteinExistence type="predicted"/>